<evidence type="ECO:0000256" key="1">
    <source>
        <dbReference type="SAM" id="MobiDB-lite"/>
    </source>
</evidence>
<dbReference type="RefSeq" id="WP_209898073.1">
    <property type="nucleotide sequence ID" value="NZ_BAAAJW010000006.1"/>
</dbReference>
<feature type="region of interest" description="Disordered" evidence="1">
    <location>
        <begin position="1"/>
        <end position="55"/>
    </location>
</feature>
<feature type="compositionally biased region" description="Low complexity" evidence="1">
    <location>
        <begin position="95"/>
        <end position="107"/>
    </location>
</feature>
<feature type="compositionally biased region" description="Gly residues" evidence="1">
    <location>
        <begin position="23"/>
        <end position="37"/>
    </location>
</feature>
<feature type="compositionally biased region" description="Pro residues" evidence="1">
    <location>
        <begin position="43"/>
        <end position="55"/>
    </location>
</feature>
<keyword evidence="2" id="KW-0472">Membrane</keyword>
<comment type="caution">
    <text evidence="3">The sequence shown here is derived from an EMBL/GenBank/DDBJ whole genome shotgun (WGS) entry which is preliminary data.</text>
</comment>
<dbReference type="Proteomes" id="UP001519290">
    <property type="component" value="Unassembled WGS sequence"/>
</dbReference>
<evidence type="ECO:0000256" key="2">
    <source>
        <dbReference type="SAM" id="Phobius"/>
    </source>
</evidence>
<feature type="compositionally biased region" description="Gly residues" evidence="1">
    <location>
        <begin position="1"/>
        <end position="10"/>
    </location>
</feature>
<sequence length="373" mass="39023">MSSSGTGGPHHGQPGQRDPRHGGPQGPVGPNGRGGPTPSGQYGPPPTGSPARPPTPKRPWALIAVALGCVGLLVLVVGGGLTYLALTRGGDEDPTASGSPSTGPSDAESPTASGSEGTDFEVISPIDTPPGDAEDLWAIMADNPLTEGTLPDVTSCELPATPATKQTPEEVQAVLTSAGDCLNQVWAGASSDRALPWDKPSVQVYSWPDIPESAGCEKDTFEKDYPRVCNLDGTIYWPVGYGSGASRSDDAAVPGAYLWDLSFLYMTTVSWNSSLGAYYEALNDQLTGDERNAEALRRYRLQFRCIAAASAMQQPSAAQPAPAMREGLLTESTWSETEEFDPASLVLWLRAGMESGGDLSACNTWNAPADQVA</sequence>
<protein>
    <submittedName>
        <fullName evidence="3">Uncharacterized protein</fullName>
    </submittedName>
</protein>
<keyword evidence="2" id="KW-0812">Transmembrane</keyword>
<keyword evidence="4" id="KW-1185">Reference proteome</keyword>
<gene>
    <name evidence="3" type="ORF">JOF43_000270</name>
</gene>
<organism evidence="3 4">
    <name type="scientific">Brachybacterium sacelli</name>
    <dbReference type="NCBI Taxonomy" id="173364"/>
    <lineage>
        <taxon>Bacteria</taxon>
        <taxon>Bacillati</taxon>
        <taxon>Actinomycetota</taxon>
        <taxon>Actinomycetes</taxon>
        <taxon>Micrococcales</taxon>
        <taxon>Dermabacteraceae</taxon>
        <taxon>Brachybacterium</taxon>
    </lineage>
</organism>
<feature type="region of interest" description="Disordered" evidence="1">
    <location>
        <begin position="90"/>
        <end position="131"/>
    </location>
</feature>
<evidence type="ECO:0000313" key="3">
    <source>
        <dbReference type="EMBL" id="MBP2380313.1"/>
    </source>
</evidence>
<keyword evidence="2" id="KW-1133">Transmembrane helix</keyword>
<feature type="transmembrane region" description="Helical" evidence="2">
    <location>
        <begin position="60"/>
        <end position="86"/>
    </location>
</feature>
<accession>A0ABS4WVY7</accession>
<name>A0ABS4WVY7_9MICO</name>
<dbReference type="EMBL" id="JAGIOD010000001">
    <property type="protein sequence ID" value="MBP2380313.1"/>
    <property type="molecule type" value="Genomic_DNA"/>
</dbReference>
<proteinExistence type="predicted"/>
<reference evidence="3 4" key="1">
    <citation type="submission" date="2021-03" db="EMBL/GenBank/DDBJ databases">
        <title>Sequencing the genomes of 1000 actinobacteria strains.</title>
        <authorList>
            <person name="Klenk H.-P."/>
        </authorList>
    </citation>
    <scope>NUCLEOTIDE SEQUENCE [LARGE SCALE GENOMIC DNA]</scope>
    <source>
        <strain evidence="3 4">DSM 14566</strain>
    </source>
</reference>
<evidence type="ECO:0000313" key="4">
    <source>
        <dbReference type="Proteomes" id="UP001519290"/>
    </source>
</evidence>